<keyword evidence="1" id="KW-1133">Transmembrane helix</keyword>
<dbReference type="AlphaFoldDB" id="A0A1F6EHG6"/>
<evidence type="ECO:0000313" key="3">
    <source>
        <dbReference type="Proteomes" id="UP000177306"/>
    </source>
</evidence>
<keyword evidence="1" id="KW-0472">Membrane</keyword>
<protein>
    <submittedName>
        <fullName evidence="2">Uncharacterized protein</fullName>
    </submittedName>
</protein>
<evidence type="ECO:0000313" key="2">
    <source>
        <dbReference type="EMBL" id="OGG73053.1"/>
    </source>
</evidence>
<feature type="transmembrane region" description="Helical" evidence="1">
    <location>
        <begin position="21"/>
        <end position="48"/>
    </location>
</feature>
<keyword evidence="1" id="KW-0812">Transmembrane</keyword>
<reference evidence="2 3" key="1">
    <citation type="journal article" date="2016" name="Nat. Commun.">
        <title>Thousands of microbial genomes shed light on interconnected biogeochemical processes in an aquifer system.</title>
        <authorList>
            <person name="Anantharaman K."/>
            <person name="Brown C.T."/>
            <person name="Hug L.A."/>
            <person name="Sharon I."/>
            <person name="Castelle C.J."/>
            <person name="Probst A.J."/>
            <person name="Thomas B.C."/>
            <person name="Singh A."/>
            <person name="Wilkins M.J."/>
            <person name="Karaoz U."/>
            <person name="Brodie E.L."/>
            <person name="Williams K.H."/>
            <person name="Hubbard S.S."/>
            <person name="Banfield J.F."/>
        </authorList>
    </citation>
    <scope>NUCLEOTIDE SEQUENCE [LARGE SCALE GENOMIC DNA]</scope>
</reference>
<dbReference type="InterPro" id="IPR007813">
    <property type="entry name" value="PilN"/>
</dbReference>
<evidence type="ECO:0000256" key="1">
    <source>
        <dbReference type="SAM" id="Phobius"/>
    </source>
</evidence>
<gene>
    <name evidence="2" type="ORF">A3A38_01900</name>
</gene>
<name>A0A1F6EHG6_9BACT</name>
<proteinExistence type="predicted"/>
<sequence>MINLIPNEEKRLVYKERLARAIVVFLAEAALLFTAGALLVAPSVLLVATKESAGEERLALLKKTTPVFQEKDALLQNVRAVQGKIIVLEKNDFFEVSPLVTAVLAMDTGAIRLSGFFYEQKKGKSGTATNILTVTGEAGSREALVSFTRALDESPLFSEVSLPVGTLVQSSAIPFSLPLTLSAAALTPTRSQ</sequence>
<dbReference type="EMBL" id="MFLY01000015">
    <property type="protein sequence ID" value="OGG73053.1"/>
    <property type="molecule type" value="Genomic_DNA"/>
</dbReference>
<dbReference type="Pfam" id="PF05137">
    <property type="entry name" value="PilN"/>
    <property type="match status" value="1"/>
</dbReference>
<comment type="caution">
    <text evidence="2">The sequence shown here is derived from an EMBL/GenBank/DDBJ whole genome shotgun (WGS) entry which is preliminary data.</text>
</comment>
<organism evidence="2 3">
    <name type="scientific">Candidatus Kaiserbacteria bacterium RIFCSPLOWO2_01_FULL_53_17</name>
    <dbReference type="NCBI Taxonomy" id="1798511"/>
    <lineage>
        <taxon>Bacteria</taxon>
        <taxon>Candidatus Kaiseribacteriota</taxon>
    </lineage>
</organism>
<dbReference type="Proteomes" id="UP000177306">
    <property type="component" value="Unassembled WGS sequence"/>
</dbReference>
<accession>A0A1F6EHG6</accession>